<evidence type="ECO:0000313" key="4">
    <source>
        <dbReference type="Proteomes" id="UP000051859"/>
    </source>
</evidence>
<reference evidence="3 5" key="2">
    <citation type="submission" date="2019-05" db="EMBL/GenBank/DDBJ databases">
        <title>The metagenome of a microbial culture collection derived from dairy environment covers the genomic content of the human microbiome.</title>
        <authorList>
            <person name="Roder T."/>
            <person name="Wuthrich D."/>
            <person name="Sattari Z."/>
            <person name="Von Ah U."/>
            <person name="Bar C."/>
            <person name="Ronchi F."/>
            <person name="Macpherson A.J."/>
            <person name="Ganal-Vonarburg S.C."/>
            <person name="Bruggmann R."/>
            <person name="Vergeres G."/>
        </authorList>
    </citation>
    <scope>NUCLEOTIDE SEQUENCE [LARGE SCALE GENOMIC DNA]</scope>
    <source>
        <strain evidence="3 5">FAM 18815</strain>
    </source>
</reference>
<dbReference type="PATRIC" id="fig|331679.3.peg.818"/>
<feature type="domain" description="Regulatory protein YycH" evidence="1">
    <location>
        <begin position="10"/>
        <end position="425"/>
    </location>
</feature>
<dbReference type="OrthoDB" id="2382185at2"/>
<evidence type="ECO:0000259" key="1">
    <source>
        <dbReference type="Pfam" id="PF07435"/>
    </source>
</evidence>
<accession>A0A0R2L046</accession>
<dbReference type="InterPro" id="IPR009996">
    <property type="entry name" value="YycH"/>
</dbReference>
<dbReference type="EMBL" id="VBTH01000003">
    <property type="protein sequence ID" value="TLQ05097.1"/>
    <property type="molecule type" value="Genomic_DNA"/>
</dbReference>
<dbReference type="STRING" id="331679.IV81_GL000812"/>
<dbReference type="Proteomes" id="UP000305541">
    <property type="component" value="Unassembled WGS sequence"/>
</dbReference>
<comment type="caution">
    <text evidence="2">The sequence shown here is derived from an EMBL/GenBank/DDBJ whole genome shotgun (WGS) entry which is preliminary data.</text>
</comment>
<dbReference type="Pfam" id="PF07435">
    <property type="entry name" value="YycH"/>
    <property type="match status" value="1"/>
</dbReference>
<name>A0A0R2L046_9LACO</name>
<reference evidence="2 4" key="1">
    <citation type="journal article" date="2015" name="Genome Announc.">
        <title>Expanding the biotechnology potential of lactobacilli through comparative genomics of 213 strains and associated genera.</title>
        <authorList>
            <person name="Sun Z."/>
            <person name="Harris H.M."/>
            <person name="McCann A."/>
            <person name="Guo C."/>
            <person name="Argimon S."/>
            <person name="Zhang W."/>
            <person name="Yang X."/>
            <person name="Jeffery I.B."/>
            <person name="Cooney J.C."/>
            <person name="Kagawa T.F."/>
            <person name="Liu W."/>
            <person name="Song Y."/>
            <person name="Salvetti E."/>
            <person name="Wrobel A."/>
            <person name="Rasinkangas P."/>
            <person name="Parkhill J."/>
            <person name="Rea M.C."/>
            <person name="O'Sullivan O."/>
            <person name="Ritari J."/>
            <person name="Douillard F.P."/>
            <person name="Paul Ross R."/>
            <person name="Yang R."/>
            <person name="Briner A.E."/>
            <person name="Felis G.E."/>
            <person name="de Vos W.M."/>
            <person name="Barrangou R."/>
            <person name="Klaenhammer T.R."/>
            <person name="Caufield P.W."/>
            <person name="Cui Y."/>
            <person name="Zhang H."/>
            <person name="O'Toole P.W."/>
        </authorList>
    </citation>
    <scope>NUCLEOTIDE SEQUENCE [LARGE SCALE GENOMIC DNA]</scope>
    <source>
        <strain evidence="2 4">DSM 18001</strain>
    </source>
</reference>
<dbReference type="Gene3D" id="3.10.450.310">
    <property type="match status" value="1"/>
</dbReference>
<sequence length="432" mass="49416">MKDTKTRKIARHVILALLALASMALSWIIWTNPARYERAKQVSTEKVQSNQVSRDMSDVILPTQVIYTNSNQKQTLINSSKKSLSKAIINELSKWKLESSTRVSRGNKERFLDYASMTRSLMLKYPSNVTGQILSSVYDQKMDTNTEVSQIVINLDRKNEFFLLDDKTYDVYQIKVTKQSLKSLRKIVKNNDQEYGVKEKIMNHKLINDYPDSIEVPYYSFLINKESSSVFTANLLTDTDADSIDTKKVKDGTEYVTANNAKRLLIQNDGSATFNDTSKNNGKNGDLKTNIEKSFYQMKQLGVQVDNMRYFNFHPSQYQAEFRDYVGGFPIFNNDGLGTIKVSRQSSELTTAFSIYNLDVPVPTSENNKELPSTETILNQLELNGIDTKKIEDIDVGYDWSGKVSANSTVELEPTWYIKYRGDWTSYRDLIS</sequence>
<gene>
    <name evidence="3" type="ORF">FEZ51_02325</name>
    <name evidence="2" type="ORF">IV81_GL000812</name>
</gene>
<dbReference type="RefSeq" id="WP_057801548.1">
    <property type="nucleotide sequence ID" value="NZ_JQBX01000002.1"/>
</dbReference>
<dbReference type="CDD" id="cd15787">
    <property type="entry name" value="YycH_N"/>
    <property type="match status" value="1"/>
</dbReference>
<evidence type="ECO:0000313" key="5">
    <source>
        <dbReference type="Proteomes" id="UP000305541"/>
    </source>
</evidence>
<proteinExistence type="predicted"/>
<keyword evidence="4" id="KW-1185">Reference proteome</keyword>
<evidence type="ECO:0000313" key="2">
    <source>
        <dbReference type="EMBL" id="KRN95022.1"/>
    </source>
</evidence>
<dbReference type="AlphaFoldDB" id="A0A0R2L046"/>
<dbReference type="Proteomes" id="UP000051859">
    <property type="component" value="Unassembled WGS sequence"/>
</dbReference>
<dbReference type="EMBL" id="JQBX01000002">
    <property type="protein sequence ID" value="KRN95022.1"/>
    <property type="molecule type" value="Genomic_DNA"/>
</dbReference>
<organism evidence="2 4">
    <name type="scientific">Pediococcus stilesii</name>
    <dbReference type="NCBI Taxonomy" id="331679"/>
    <lineage>
        <taxon>Bacteria</taxon>
        <taxon>Bacillati</taxon>
        <taxon>Bacillota</taxon>
        <taxon>Bacilli</taxon>
        <taxon>Lactobacillales</taxon>
        <taxon>Lactobacillaceae</taxon>
        <taxon>Pediococcus</taxon>
    </lineage>
</organism>
<evidence type="ECO:0000313" key="3">
    <source>
        <dbReference type="EMBL" id="TLQ05097.1"/>
    </source>
</evidence>
<protein>
    <recommendedName>
        <fullName evidence="1">Regulatory protein YycH domain-containing protein</fullName>
    </recommendedName>
</protein>